<dbReference type="PANTHER" id="PTHR46599">
    <property type="entry name" value="PIGGYBAC TRANSPOSABLE ELEMENT-DERIVED PROTEIN 4"/>
    <property type="match status" value="1"/>
</dbReference>
<proteinExistence type="predicted"/>
<dbReference type="Proteomes" id="UP000694580">
    <property type="component" value="Chromosome 20"/>
</dbReference>
<reference evidence="3 4" key="1">
    <citation type="submission" date="2020-06" db="EMBL/GenBank/DDBJ databases">
        <authorList>
            <consortium name="Wellcome Sanger Institute Data Sharing"/>
        </authorList>
    </citation>
    <scope>NUCLEOTIDE SEQUENCE [LARGE SCALE GENOMIC DNA]</scope>
</reference>
<evidence type="ECO:0000313" key="3">
    <source>
        <dbReference type="Ensembl" id="ENSDCDP00010020553.1"/>
    </source>
</evidence>
<dbReference type="GeneTree" id="ENSGT00510000049866"/>
<feature type="compositionally biased region" description="Acidic residues" evidence="1">
    <location>
        <begin position="30"/>
        <end position="45"/>
    </location>
</feature>
<dbReference type="Pfam" id="PF13843">
    <property type="entry name" value="DDE_Tnp_1_7"/>
    <property type="match status" value="1"/>
</dbReference>
<evidence type="ECO:0000259" key="2">
    <source>
        <dbReference type="Pfam" id="PF13843"/>
    </source>
</evidence>
<dbReference type="Ensembl" id="ENSDCDT00010021897.1">
    <property type="protein sequence ID" value="ENSDCDP00010020553.1"/>
    <property type="gene ID" value="ENSDCDG00010009431.1"/>
</dbReference>
<gene>
    <name evidence="3" type="primary">LOC114770608</name>
</gene>
<feature type="compositionally biased region" description="Low complexity" evidence="1">
    <location>
        <begin position="18"/>
        <end position="29"/>
    </location>
</feature>
<accession>A0AAY4BI19</accession>
<protein>
    <recommendedName>
        <fullName evidence="2">PiggyBac transposable element-derived protein domain-containing protein</fullName>
    </recommendedName>
</protein>
<dbReference type="PANTHER" id="PTHR46599:SF6">
    <property type="entry name" value="DUAL SPECIFICITY PHOSPHATASE 26"/>
    <property type="match status" value="1"/>
</dbReference>
<organism evidence="3 4">
    <name type="scientific">Denticeps clupeoides</name>
    <name type="common">denticle herring</name>
    <dbReference type="NCBI Taxonomy" id="299321"/>
    <lineage>
        <taxon>Eukaryota</taxon>
        <taxon>Metazoa</taxon>
        <taxon>Chordata</taxon>
        <taxon>Craniata</taxon>
        <taxon>Vertebrata</taxon>
        <taxon>Euteleostomi</taxon>
        <taxon>Actinopterygii</taxon>
        <taxon>Neopterygii</taxon>
        <taxon>Teleostei</taxon>
        <taxon>Clupei</taxon>
        <taxon>Clupeiformes</taxon>
        <taxon>Denticipitoidei</taxon>
        <taxon>Denticipitidae</taxon>
        <taxon>Denticeps</taxon>
    </lineage>
</organism>
<sequence>MKRLRRSTRDKGPRMVLDSESASASSDPDAQIDDMDTDPDTSEEECMSRRGWSPISTSEGMDSEEEKPLDLAWRSKNGKIFWQPTNSVSANYNRPDMLLKPGPTHYAVSRVYELSDSFDLFITEEIFAIITNCTNLYGRRKDPQWQDLDGTTIRAYIGLLLLAGVYRSRGEAIRSLWDAEMGRHIFRATMPSKQFQLISSMLRFDDPRSRSQRGDGDKLAAIRELWDEWTEQLPRVFNPGKHVCVDEQLLAFRGRCHFRQYMPKKPSKYGMKIWATCDVQTSYAWKLLVYTGRVANSPVEKQQGQRVVLEMTEGLTGVTVTCDNFFTSYDLGTELLQRQNTLVGTIRKNRAELPPELLKVQTRAPLSSLFAFTENHTLVSYVPKRGKNVLLLSTKHRGPEISNHVKKKPQIILDYNRCKGGVDTMDAMIATYSCRRKSKRWPLTLFFNILDVSAVNAFIVWTAIDPTWNHGKSNKRRLFLQELGKKLVMPHMSRRQHLPQSPGATRLVLQARTSLADRDGGSFAHATDTPATPASRRQCVFCSTRKVCCCTCIKCGKNVCKEHYRTICSSCFH</sequence>
<keyword evidence="4" id="KW-1185">Reference proteome</keyword>
<feature type="domain" description="PiggyBac transposable element-derived protein" evidence="2">
    <location>
        <begin position="116"/>
        <end position="458"/>
    </location>
</feature>
<dbReference type="AlphaFoldDB" id="A0AAY4BI19"/>
<dbReference type="RefSeq" id="XP_028820478.1">
    <property type="nucleotide sequence ID" value="XM_028964645.1"/>
</dbReference>
<name>A0AAY4BI19_9TELE</name>
<dbReference type="InterPro" id="IPR029526">
    <property type="entry name" value="PGBD"/>
</dbReference>
<evidence type="ECO:0000313" key="4">
    <source>
        <dbReference type="Proteomes" id="UP000694580"/>
    </source>
</evidence>
<feature type="region of interest" description="Disordered" evidence="1">
    <location>
        <begin position="1"/>
        <end position="68"/>
    </location>
</feature>
<reference evidence="3" key="3">
    <citation type="submission" date="2025-09" db="UniProtKB">
        <authorList>
            <consortium name="Ensembl"/>
        </authorList>
    </citation>
    <scope>IDENTIFICATION</scope>
</reference>
<evidence type="ECO:0000256" key="1">
    <source>
        <dbReference type="SAM" id="MobiDB-lite"/>
    </source>
</evidence>
<dbReference type="GeneID" id="114770608"/>
<reference evidence="3" key="2">
    <citation type="submission" date="2025-08" db="UniProtKB">
        <authorList>
            <consortium name="Ensembl"/>
        </authorList>
    </citation>
    <scope>IDENTIFICATION</scope>
</reference>